<keyword evidence="4" id="KW-0547">Nucleotide-binding</keyword>
<dbReference type="RefSeq" id="WP_066968360.1">
    <property type="nucleotide sequence ID" value="NZ_CP023449.1"/>
</dbReference>
<evidence type="ECO:0000256" key="5">
    <source>
        <dbReference type="ARBA" id="ARBA00022763"/>
    </source>
</evidence>
<comment type="function">
    <text evidence="1 9">May be involved in recombinational repair of damaged DNA.</text>
</comment>
<keyword evidence="13" id="KW-1185">Reference proteome</keyword>
<dbReference type="NCBIfam" id="TIGR00634">
    <property type="entry name" value="recN"/>
    <property type="match status" value="1"/>
</dbReference>
<evidence type="ECO:0000256" key="6">
    <source>
        <dbReference type="ARBA" id="ARBA00022840"/>
    </source>
</evidence>
<name>A0A2A4FTF9_9SPHN</name>
<dbReference type="Proteomes" id="UP000218934">
    <property type="component" value="Unassembled WGS sequence"/>
</dbReference>
<evidence type="ECO:0000313" key="13">
    <source>
        <dbReference type="Proteomes" id="UP000218934"/>
    </source>
</evidence>
<comment type="caution">
    <text evidence="12">The sequence shown here is derived from an EMBL/GenBank/DDBJ whole genome shotgun (WGS) entry which is preliminary data.</text>
</comment>
<dbReference type="EMBL" id="NWUF01000020">
    <property type="protein sequence ID" value="PCE40986.1"/>
    <property type="molecule type" value="Genomic_DNA"/>
</dbReference>
<keyword evidence="6" id="KW-0067">ATP-binding</keyword>
<evidence type="ECO:0000256" key="7">
    <source>
        <dbReference type="ARBA" id="ARBA00023204"/>
    </source>
</evidence>
<dbReference type="GO" id="GO:0005524">
    <property type="term" value="F:ATP binding"/>
    <property type="evidence" value="ECO:0007669"/>
    <property type="project" value="UniProtKB-KW"/>
</dbReference>
<evidence type="ECO:0000256" key="4">
    <source>
        <dbReference type="ARBA" id="ARBA00022741"/>
    </source>
</evidence>
<accession>A0A2A4FTF9</accession>
<dbReference type="InterPro" id="IPR027417">
    <property type="entry name" value="P-loop_NTPase"/>
</dbReference>
<dbReference type="SUPFAM" id="SSF52540">
    <property type="entry name" value="P-loop containing nucleoside triphosphate hydrolases"/>
    <property type="match status" value="2"/>
</dbReference>
<evidence type="ECO:0000256" key="10">
    <source>
        <dbReference type="SAM" id="Coils"/>
    </source>
</evidence>
<keyword evidence="10" id="KW-0175">Coiled coil</keyword>
<dbReference type="PIRSF" id="PIRSF003128">
    <property type="entry name" value="RecN"/>
    <property type="match status" value="1"/>
</dbReference>
<evidence type="ECO:0000256" key="9">
    <source>
        <dbReference type="PIRNR" id="PIRNR003128"/>
    </source>
</evidence>
<proteinExistence type="inferred from homology"/>
<dbReference type="InterPro" id="IPR004604">
    <property type="entry name" value="DNA_recomb/repair_RecN"/>
</dbReference>
<dbReference type="Gene3D" id="3.40.50.300">
    <property type="entry name" value="P-loop containing nucleotide triphosphate hydrolases"/>
    <property type="match status" value="2"/>
</dbReference>
<sequence length="553" mass="59075">MLTTLAIRDVVLIEALDLEFGPGLGTLTGETGAGKSILLDALGLALGVRADSGLVRNGAAQAMVSAGFDLGADHPAFALLSENGLEFEPGEALVIRRIVKADGGSRAFINDQPASAATLRELGGMLVEIHGQHDDRGLINPRGHRALLDAFGRLDVAAVAAAHADWRAAQEALETARTDLENAARDREWLDHAVEELTRFAPEPGEEAMLAAERSDMQKGARLADDIEAVNAHLEGSEGGLAALRQAARRLDRIAPEHPLLGQALEALDRAVIEASEAEDRLAAAAEAMRFDPARLETAETRLFELRALARKHRVDPDNLAALRDELSSRLDRIEAGDAGIAKLEQDARFARQAYEKSAEMLSNARRAAAQRLDLAVAAELAPLKLDAARFRTLVETLPESGWSPAGRDRIEFEISTNPGAPFAPLIKIASGGELSRFILALKVALAEQGSATTMIFDEIDRGVGGAVADAIGERLKRLSKDAQLLVVTHSPQVAARGASHWLIAKSHDGLVTRTGVRPLDSAERQEEIARMLSGAEITAEARAQAMRLLEAA</sequence>
<gene>
    <name evidence="12" type="primary">recN</name>
    <name evidence="12" type="ORF">COO09_17465</name>
</gene>
<dbReference type="GO" id="GO:0006310">
    <property type="term" value="P:DNA recombination"/>
    <property type="evidence" value="ECO:0007669"/>
    <property type="project" value="InterPro"/>
</dbReference>
<dbReference type="FunFam" id="3.40.50.300:FF:000356">
    <property type="entry name" value="DNA repair protein RecN"/>
    <property type="match status" value="1"/>
</dbReference>
<evidence type="ECO:0000256" key="8">
    <source>
        <dbReference type="ARBA" id="ARBA00033408"/>
    </source>
</evidence>
<organism evidence="12 13">
    <name type="scientific">Rhizorhabdus dicambivorans</name>
    <dbReference type="NCBI Taxonomy" id="1850238"/>
    <lineage>
        <taxon>Bacteria</taxon>
        <taxon>Pseudomonadati</taxon>
        <taxon>Pseudomonadota</taxon>
        <taxon>Alphaproteobacteria</taxon>
        <taxon>Sphingomonadales</taxon>
        <taxon>Sphingomonadaceae</taxon>
        <taxon>Rhizorhabdus</taxon>
    </lineage>
</organism>
<dbReference type="OrthoDB" id="9806954at2"/>
<dbReference type="InterPro" id="IPR003395">
    <property type="entry name" value="RecF/RecN/SMC_N"/>
</dbReference>
<dbReference type="GO" id="GO:0009432">
    <property type="term" value="P:SOS response"/>
    <property type="evidence" value="ECO:0007669"/>
    <property type="project" value="TreeGrafter"/>
</dbReference>
<evidence type="ECO:0000256" key="1">
    <source>
        <dbReference type="ARBA" id="ARBA00003618"/>
    </source>
</evidence>
<keyword evidence="7 9" id="KW-0234">DNA repair</keyword>
<evidence type="ECO:0000256" key="3">
    <source>
        <dbReference type="ARBA" id="ARBA00021315"/>
    </source>
</evidence>
<dbReference type="AlphaFoldDB" id="A0A2A4FTF9"/>
<comment type="similarity">
    <text evidence="2 9">Belongs to the RecN family.</text>
</comment>
<evidence type="ECO:0000313" key="12">
    <source>
        <dbReference type="EMBL" id="PCE40986.1"/>
    </source>
</evidence>
<dbReference type="CDD" id="cd03241">
    <property type="entry name" value="ABC_RecN"/>
    <property type="match status" value="1"/>
</dbReference>
<reference evidence="12 13" key="1">
    <citation type="submission" date="2017-09" db="EMBL/GenBank/DDBJ databases">
        <title>The Catabolism of 3,6-Dichlorosalicylic acid is Initiated by the Cytochrome P450 Monooxygenase DsmABC in Rhizorhabdus dicambivorans Ndbn-20.</title>
        <authorList>
            <person name="Na L."/>
        </authorList>
    </citation>
    <scope>NUCLEOTIDE SEQUENCE [LARGE SCALE GENOMIC DNA]</scope>
    <source>
        <strain evidence="12 13">Ndbn-20m</strain>
    </source>
</reference>
<feature type="domain" description="RecF/RecN/SMC N-terminal" evidence="11">
    <location>
        <begin position="13"/>
        <end position="506"/>
    </location>
</feature>
<dbReference type="KEGG" id="rdi:CMV14_15555"/>
<dbReference type="PANTHER" id="PTHR11059:SF0">
    <property type="entry name" value="DNA REPAIR PROTEIN RECN"/>
    <property type="match status" value="1"/>
</dbReference>
<dbReference type="GO" id="GO:0006281">
    <property type="term" value="P:DNA repair"/>
    <property type="evidence" value="ECO:0007669"/>
    <property type="project" value="UniProtKB-KW"/>
</dbReference>
<dbReference type="GO" id="GO:0043590">
    <property type="term" value="C:bacterial nucleoid"/>
    <property type="evidence" value="ECO:0007669"/>
    <property type="project" value="TreeGrafter"/>
</dbReference>
<protein>
    <recommendedName>
        <fullName evidence="3 9">DNA repair protein RecN</fullName>
    </recommendedName>
    <alternativeName>
        <fullName evidence="8 9">Recombination protein N</fullName>
    </alternativeName>
</protein>
<keyword evidence="5 9" id="KW-0227">DNA damage</keyword>
<dbReference type="PANTHER" id="PTHR11059">
    <property type="entry name" value="DNA REPAIR PROTEIN RECN"/>
    <property type="match status" value="1"/>
</dbReference>
<dbReference type="Pfam" id="PF02463">
    <property type="entry name" value="SMC_N"/>
    <property type="match status" value="1"/>
</dbReference>
<evidence type="ECO:0000259" key="11">
    <source>
        <dbReference type="Pfam" id="PF02463"/>
    </source>
</evidence>
<feature type="coiled-coil region" evidence="10">
    <location>
        <begin position="261"/>
        <end position="288"/>
    </location>
</feature>
<evidence type="ECO:0000256" key="2">
    <source>
        <dbReference type="ARBA" id="ARBA00009441"/>
    </source>
</evidence>